<dbReference type="Pfam" id="PF00005">
    <property type="entry name" value="ABC_tran"/>
    <property type="match status" value="1"/>
</dbReference>
<dbReference type="Proteomes" id="UP000027178">
    <property type="component" value="Unassembled WGS sequence"/>
</dbReference>
<feature type="domain" description="ABC transporter" evidence="1">
    <location>
        <begin position="10"/>
        <end position="43"/>
    </location>
</feature>
<organism evidence="2 3">
    <name type="scientific">Kitasatospora cheerisanensis KCTC 2395</name>
    <dbReference type="NCBI Taxonomy" id="1348663"/>
    <lineage>
        <taxon>Bacteria</taxon>
        <taxon>Bacillati</taxon>
        <taxon>Actinomycetota</taxon>
        <taxon>Actinomycetes</taxon>
        <taxon>Kitasatosporales</taxon>
        <taxon>Streptomycetaceae</taxon>
        <taxon>Kitasatospora</taxon>
    </lineage>
</organism>
<dbReference type="Gene3D" id="3.40.50.300">
    <property type="entry name" value="P-loop containing nucleotide triphosphate hydrolases"/>
    <property type="match status" value="1"/>
</dbReference>
<name>A0A066YUY4_9ACTN</name>
<reference evidence="2 3" key="1">
    <citation type="submission" date="2014-05" db="EMBL/GenBank/DDBJ databases">
        <title>Draft Genome Sequence of Kitasatospora cheerisanensis KCTC 2395.</title>
        <authorList>
            <person name="Nam D.H."/>
        </authorList>
    </citation>
    <scope>NUCLEOTIDE SEQUENCE [LARGE SCALE GENOMIC DNA]</scope>
    <source>
        <strain evidence="2 3">KCTC 2395</strain>
    </source>
</reference>
<dbReference type="eggNOG" id="COG1132">
    <property type="taxonomic scope" value="Bacteria"/>
</dbReference>
<sequence>MLSRRYPGGTDLSGGQWQRIALARAFCAVAAGASVLVLDEPTAQLDVRAEVEFFDRFLETTRGLTSVIISHRFSTVRKADRIVVVEGGRVVERGTHDELVEQGGRYAELFHLQAERFADGGEMEPVQ</sequence>
<accession>A0A066YUY4</accession>
<dbReference type="GO" id="GO:0016887">
    <property type="term" value="F:ATP hydrolysis activity"/>
    <property type="evidence" value="ECO:0007669"/>
    <property type="project" value="InterPro"/>
</dbReference>
<dbReference type="GO" id="GO:0005524">
    <property type="term" value="F:ATP binding"/>
    <property type="evidence" value="ECO:0007669"/>
    <property type="project" value="InterPro"/>
</dbReference>
<dbReference type="PANTHER" id="PTHR43394:SF1">
    <property type="entry name" value="ATP-BINDING CASSETTE SUB-FAMILY B MEMBER 10, MITOCHONDRIAL"/>
    <property type="match status" value="1"/>
</dbReference>
<evidence type="ECO:0000313" key="2">
    <source>
        <dbReference type="EMBL" id="KDN81911.1"/>
    </source>
</evidence>
<keyword evidence="3" id="KW-1185">Reference proteome</keyword>
<gene>
    <name evidence="2" type="ORF">KCH_63500</name>
</gene>
<dbReference type="PANTHER" id="PTHR43394">
    <property type="entry name" value="ATP-DEPENDENT PERMEASE MDL1, MITOCHONDRIAL"/>
    <property type="match status" value="1"/>
</dbReference>
<evidence type="ECO:0000259" key="1">
    <source>
        <dbReference type="Pfam" id="PF00005"/>
    </source>
</evidence>
<dbReference type="PATRIC" id="fig|1348663.4.peg.6142"/>
<protein>
    <recommendedName>
        <fullName evidence="1">ABC transporter domain-containing protein</fullName>
    </recommendedName>
</protein>
<evidence type="ECO:0000313" key="3">
    <source>
        <dbReference type="Proteomes" id="UP000027178"/>
    </source>
</evidence>
<comment type="caution">
    <text evidence="2">The sequence shown here is derived from an EMBL/GenBank/DDBJ whole genome shotgun (WGS) entry which is preliminary data.</text>
</comment>
<dbReference type="GO" id="GO:0015421">
    <property type="term" value="F:ABC-type oligopeptide transporter activity"/>
    <property type="evidence" value="ECO:0007669"/>
    <property type="project" value="TreeGrafter"/>
</dbReference>
<dbReference type="EMBL" id="JNBY01000128">
    <property type="protein sequence ID" value="KDN81911.1"/>
    <property type="molecule type" value="Genomic_DNA"/>
</dbReference>
<dbReference type="InterPro" id="IPR003439">
    <property type="entry name" value="ABC_transporter-like_ATP-bd"/>
</dbReference>
<dbReference type="InterPro" id="IPR039421">
    <property type="entry name" value="Type_1_exporter"/>
</dbReference>
<proteinExistence type="predicted"/>
<dbReference type="AlphaFoldDB" id="A0A066YUY4"/>
<dbReference type="SUPFAM" id="SSF52540">
    <property type="entry name" value="P-loop containing nucleoside triphosphate hydrolases"/>
    <property type="match status" value="1"/>
</dbReference>
<dbReference type="HOGENOM" id="CLU_000604_61_3_11"/>
<dbReference type="OrthoDB" id="9806127at2"/>
<dbReference type="InterPro" id="IPR027417">
    <property type="entry name" value="P-loop_NTPase"/>
</dbReference>